<sequence>MKKAVFLHMEAILRDYPKIDEYIKNRQNSAYYSIEDDRFIASLRWQKKCVTEVLLKTDFATKRVIDALYFQRNPNLTLEGVADHLHISRTNLYYKRNHFLETLRKELGW</sequence>
<dbReference type="InterPro" id="IPR006523">
    <property type="entry name" value="RinA"/>
</dbReference>
<proteinExistence type="predicted"/>
<evidence type="ECO:0000313" key="1">
    <source>
        <dbReference type="EMBL" id="DAD80305.1"/>
    </source>
</evidence>
<organism evidence="1">
    <name type="scientific">Siphoviridae sp. ctX581</name>
    <dbReference type="NCBI Taxonomy" id="2826365"/>
    <lineage>
        <taxon>Viruses</taxon>
        <taxon>Duplodnaviria</taxon>
        <taxon>Heunggongvirae</taxon>
        <taxon>Uroviricota</taxon>
        <taxon>Caudoviricetes</taxon>
    </lineage>
</organism>
<dbReference type="NCBIfam" id="TIGR01636">
    <property type="entry name" value="phage_rinA"/>
    <property type="match status" value="1"/>
</dbReference>
<accession>A0A8S5MD95</accession>
<name>A0A8S5MD95_9CAUD</name>
<dbReference type="EMBL" id="BK014883">
    <property type="protein sequence ID" value="DAD80305.1"/>
    <property type="molecule type" value="Genomic_DNA"/>
</dbReference>
<reference evidence="1" key="1">
    <citation type="journal article" date="2021" name="Proc. Natl. Acad. Sci. U.S.A.">
        <title>A Catalog of Tens of Thousands of Viruses from Human Metagenomes Reveals Hidden Associations with Chronic Diseases.</title>
        <authorList>
            <person name="Tisza M.J."/>
            <person name="Buck C.B."/>
        </authorList>
    </citation>
    <scope>NUCLEOTIDE SEQUENCE</scope>
    <source>
        <strain evidence="1">CtX581</strain>
    </source>
</reference>
<protein>
    <submittedName>
        <fullName evidence="1">Transcriptional activator</fullName>
    </submittedName>
</protein>